<dbReference type="OrthoDB" id="3269050at2759"/>
<evidence type="ECO:0000313" key="2">
    <source>
        <dbReference type="Proteomes" id="UP000813824"/>
    </source>
</evidence>
<feature type="non-terminal residue" evidence="1">
    <location>
        <position position="1"/>
    </location>
</feature>
<proteinExistence type="predicted"/>
<protein>
    <recommendedName>
        <fullName evidence="3">Protein kinase domain-containing protein</fullName>
    </recommendedName>
</protein>
<dbReference type="Pfam" id="PF06293">
    <property type="entry name" value="Kdo"/>
    <property type="match status" value="1"/>
</dbReference>
<comment type="caution">
    <text evidence="1">The sequence shown here is derived from an EMBL/GenBank/DDBJ whole genome shotgun (WGS) entry which is preliminary data.</text>
</comment>
<evidence type="ECO:0008006" key="3">
    <source>
        <dbReference type="Google" id="ProtNLM"/>
    </source>
</evidence>
<accession>A0A8K0UIE2</accession>
<dbReference type="SUPFAM" id="SSF56112">
    <property type="entry name" value="Protein kinase-like (PK-like)"/>
    <property type="match status" value="1"/>
</dbReference>
<organism evidence="1 2">
    <name type="scientific">Cristinia sonorae</name>
    <dbReference type="NCBI Taxonomy" id="1940300"/>
    <lineage>
        <taxon>Eukaryota</taxon>
        <taxon>Fungi</taxon>
        <taxon>Dikarya</taxon>
        <taxon>Basidiomycota</taxon>
        <taxon>Agaricomycotina</taxon>
        <taxon>Agaricomycetes</taxon>
        <taxon>Agaricomycetidae</taxon>
        <taxon>Agaricales</taxon>
        <taxon>Pleurotineae</taxon>
        <taxon>Stephanosporaceae</taxon>
        <taxon>Cristinia</taxon>
    </lineage>
</organism>
<dbReference type="Proteomes" id="UP000813824">
    <property type="component" value="Unassembled WGS sequence"/>
</dbReference>
<dbReference type="AlphaFoldDB" id="A0A8K0UIE2"/>
<dbReference type="EMBL" id="JAEVFJ010000029">
    <property type="protein sequence ID" value="KAH8093190.1"/>
    <property type="molecule type" value="Genomic_DNA"/>
</dbReference>
<keyword evidence="2" id="KW-1185">Reference proteome</keyword>
<gene>
    <name evidence="1" type="ORF">BXZ70DRAFT_859241</name>
</gene>
<reference evidence="1" key="1">
    <citation type="journal article" date="2021" name="New Phytol.">
        <title>Evolutionary innovations through gain and loss of genes in the ectomycorrhizal Boletales.</title>
        <authorList>
            <person name="Wu G."/>
            <person name="Miyauchi S."/>
            <person name="Morin E."/>
            <person name="Kuo A."/>
            <person name="Drula E."/>
            <person name="Varga T."/>
            <person name="Kohler A."/>
            <person name="Feng B."/>
            <person name="Cao Y."/>
            <person name="Lipzen A."/>
            <person name="Daum C."/>
            <person name="Hundley H."/>
            <person name="Pangilinan J."/>
            <person name="Johnson J."/>
            <person name="Barry K."/>
            <person name="LaButti K."/>
            <person name="Ng V."/>
            <person name="Ahrendt S."/>
            <person name="Min B."/>
            <person name="Choi I.G."/>
            <person name="Park H."/>
            <person name="Plett J.M."/>
            <person name="Magnuson J."/>
            <person name="Spatafora J.W."/>
            <person name="Nagy L.G."/>
            <person name="Henrissat B."/>
            <person name="Grigoriev I.V."/>
            <person name="Yang Z.L."/>
            <person name="Xu J."/>
            <person name="Martin F.M."/>
        </authorList>
    </citation>
    <scope>NUCLEOTIDE SEQUENCE</scope>
    <source>
        <strain evidence="1">KKN 215</strain>
    </source>
</reference>
<name>A0A8K0UIE2_9AGAR</name>
<evidence type="ECO:0000313" key="1">
    <source>
        <dbReference type="EMBL" id="KAH8093190.1"/>
    </source>
</evidence>
<sequence>LPPTFLVKIYDPRYISRRYRRSIPWSHQAENVAQHTIATVDLGEFDDSAMPDRSDSVACELYYQRFCEEDARRERKAYSEMRHLQGNGIPRCFGSGHLSLQSRSVRPAVLLIEHISDALTLKQLCEDRAALLQAMPSILPSAWRIFRECWERGVEHNDVHLRNILVTPAQHPTSVVLIDFSEAFFREECDPGEWEGYLDHD</sequence>
<feature type="non-terminal residue" evidence="1">
    <location>
        <position position="201"/>
    </location>
</feature>
<dbReference type="InterPro" id="IPR011009">
    <property type="entry name" value="Kinase-like_dom_sf"/>
</dbReference>